<dbReference type="PANTHER" id="PTHR11669:SF8">
    <property type="entry name" value="DNA POLYMERASE III SUBUNIT DELTA"/>
    <property type="match status" value="1"/>
</dbReference>
<evidence type="ECO:0000256" key="7">
    <source>
        <dbReference type="ARBA" id="ARBA00049244"/>
    </source>
</evidence>
<dbReference type="Gene3D" id="3.40.50.300">
    <property type="entry name" value="P-loop containing nucleotide triphosphate hydrolases"/>
    <property type="match status" value="1"/>
</dbReference>
<reference evidence="10" key="1">
    <citation type="submission" date="2017-02" db="EMBL/GenBank/DDBJ databases">
        <authorList>
            <person name="Varghese N."/>
            <person name="Submissions S."/>
        </authorList>
    </citation>
    <scope>NUCLEOTIDE SEQUENCE [LARGE SCALE GENOMIC DNA]</scope>
    <source>
        <strain evidence="10">DSM 19608</strain>
    </source>
</reference>
<dbReference type="SUPFAM" id="SSF52540">
    <property type="entry name" value="P-loop containing nucleoside triphosphate hydrolases"/>
    <property type="match status" value="1"/>
</dbReference>
<feature type="domain" description="DNA polymerase III delta subunit C-terminal" evidence="8">
    <location>
        <begin position="221"/>
        <end position="315"/>
    </location>
</feature>
<dbReference type="STRING" id="1123491.SAMN02745782_00519"/>
<evidence type="ECO:0000256" key="6">
    <source>
        <dbReference type="ARBA" id="ARBA00022932"/>
    </source>
</evidence>
<sequence length="321" mass="35850">MNSLYPWLTPAWIGWKTQLDHARFASATLISAPEGCGSFQLVERFAQALMCTHDSSEPCGFCHGCELMRSESHPDYHLIRPEKAGKNITVDQIRYANRLAQESSQLSGFRLIVIEPAEAMNESAANALLKTLEEPAEKCIFVLLTVNINQLLSTIVSRCQKIVVPEPTPQVVNEWLALECRDPIPDYAAHICSHSPLVTKEAMASGDIKHYLEIETLFLSALQGDLSSLLACSQWLSAKPLTYLKWIWFLLTDAQKVTFGIMDSYFTPGSQSVSTTISLALLQQQAESLVKLIEQLRLFSGLNAELLITDWLLKFNEDSCL</sequence>
<evidence type="ECO:0000256" key="5">
    <source>
        <dbReference type="ARBA" id="ARBA00022705"/>
    </source>
</evidence>
<dbReference type="InterPro" id="IPR004622">
    <property type="entry name" value="DNA_pol_HolB"/>
</dbReference>
<keyword evidence="3" id="KW-0808">Transferase</keyword>
<keyword evidence="10" id="KW-1185">Reference proteome</keyword>
<dbReference type="Pfam" id="PF09115">
    <property type="entry name" value="DNApol3-delta_C"/>
    <property type="match status" value="1"/>
</dbReference>
<dbReference type="GO" id="GO:0008408">
    <property type="term" value="F:3'-5' exonuclease activity"/>
    <property type="evidence" value="ECO:0007669"/>
    <property type="project" value="InterPro"/>
</dbReference>
<evidence type="ECO:0000256" key="2">
    <source>
        <dbReference type="ARBA" id="ARBA00014363"/>
    </source>
</evidence>
<dbReference type="GO" id="GO:0006261">
    <property type="term" value="P:DNA-templated DNA replication"/>
    <property type="evidence" value="ECO:0007669"/>
    <property type="project" value="TreeGrafter"/>
</dbReference>
<dbReference type="NCBIfam" id="TIGR00678">
    <property type="entry name" value="holB"/>
    <property type="match status" value="1"/>
</dbReference>
<dbReference type="GO" id="GO:0003677">
    <property type="term" value="F:DNA binding"/>
    <property type="evidence" value="ECO:0007669"/>
    <property type="project" value="InterPro"/>
</dbReference>
<evidence type="ECO:0000256" key="4">
    <source>
        <dbReference type="ARBA" id="ARBA00022695"/>
    </source>
</evidence>
<keyword evidence="5" id="KW-0235">DNA replication</keyword>
<dbReference type="GO" id="GO:0009360">
    <property type="term" value="C:DNA polymerase III complex"/>
    <property type="evidence" value="ECO:0007669"/>
    <property type="project" value="InterPro"/>
</dbReference>
<accession>A0A1T4L7D3</accession>
<dbReference type="PANTHER" id="PTHR11669">
    <property type="entry name" value="REPLICATION FACTOR C / DNA POLYMERASE III GAMMA-TAU SUBUNIT"/>
    <property type="match status" value="1"/>
</dbReference>
<dbReference type="Gene3D" id="1.20.272.10">
    <property type="match status" value="1"/>
</dbReference>
<dbReference type="InterPro" id="IPR015199">
    <property type="entry name" value="DNA_pol_III_delta_C"/>
</dbReference>
<evidence type="ECO:0000313" key="10">
    <source>
        <dbReference type="Proteomes" id="UP000190834"/>
    </source>
</evidence>
<dbReference type="InterPro" id="IPR050238">
    <property type="entry name" value="DNA_Rep/Repair_Clamp_Loader"/>
</dbReference>
<dbReference type="AlphaFoldDB" id="A0A1T4L7D3"/>
<dbReference type="GO" id="GO:0003887">
    <property type="term" value="F:DNA-directed DNA polymerase activity"/>
    <property type="evidence" value="ECO:0007669"/>
    <property type="project" value="UniProtKB-KW"/>
</dbReference>
<dbReference type="InterPro" id="IPR008921">
    <property type="entry name" value="DNA_pol3_clamp-load_cplx_C"/>
</dbReference>
<keyword evidence="6" id="KW-0239">DNA-directed DNA polymerase</keyword>
<evidence type="ECO:0000256" key="3">
    <source>
        <dbReference type="ARBA" id="ARBA00022679"/>
    </source>
</evidence>
<name>A0A1T4L7D3_VIBCI</name>
<keyword evidence="4" id="KW-0548">Nucleotidyltransferase</keyword>
<organism evidence="9 10">
    <name type="scientific">Vibrio cincinnatiensis DSM 19608</name>
    <dbReference type="NCBI Taxonomy" id="1123491"/>
    <lineage>
        <taxon>Bacteria</taxon>
        <taxon>Pseudomonadati</taxon>
        <taxon>Pseudomonadota</taxon>
        <taxon>Gammaproteobacteria</taxon>
        <taxon>Vibrionales</taxon>
        <taxon>Vibrionaceae</taxon>
        <taxon>Vibrio</taxon>
    </lineage>
</organism>
<proteinExistence type="predicted"/>
<dbReference type="EMBL" id="FUXB01000002">
    <property type="protein sequence ID" value="SJZ50625.1"/>
    <property type="molecule type" value="Genomic_DNA"/>
</dbReference>
<dbReference type="Pfam" id="PF13177">
    <property type="entry name" value="DNA_pol3_delta2"/>
    <property type="match status" value="1"/>
</dbReference>
<dbReference type="GeneID" id="70583263"/>
<dbReference type="EC" id="2.7.7.7" evidence="1"/>
<protein>
    <recommendedName>
        <fullName evidence="2">DNA polymerase III subunit delta'</fullName>
        <ecNumber evidence="1">2.7.7.7</ecNumber>
    </recommendedName>
</protein>
<dbReference type="InterPro" id="IPR027417">
    <property type="entry name" value="P-loop_NTPase"/>
</dbReference>
<evidence type="ECO:0000256" key="1">
    <source>
        <dbReference type="ARBA" id="ARBA00012417"/>
    </source>
</evidence>
<dbReference type="OrthoDB" id="9811073at2"/>
<evidence type="ECO:0000313" key="9">
    <source>
        <dbReference type="EMBL" id="SJZ50625.1"/>
    </source>
</evidence>
<evidence type="ECO:0000259" key="8">
    <source>
        <dbReference type="Pfam" id="PF09115"/>
    </source>
</evidence>
<dbReference type="Proteomes" id="UP000190834">
    <property type="component" value="Unassembled WGS sequence"/>
</dbReference>
<gene>
    <name evidence="9" type="ORF">SAMN02745782_00519</name>
</gene>
<dbReference type="RefSeq" id="WP_078924924.1">
    <property type="nucleotide sequence ID" value="NZ_FUXB01000002.1"/>
</dbReference>
<comment type="catalytic activity">
    <reaction evidence="7">
        <text>DNA(n) + a 2'-deoxyribonucleoside 5'-triphosphate = DNA(n+1) + diphosphate</text>
        <dbReference type="Rhea" id="RHEA:22508"/>
        <dbReference type="Rhea" id="RHEA-COMP:17339"/>
        <dbReference type="Rhea" id="RHEA-COMP:17340"/>
        <dbReference type="ChEBI" id="CHEBI:33019"/>
        <dbReference type="ChEBI" id="CHEBI:61560"/>
        <dbReference type="ChEBI" id="CHEBI:173112"/>
        <dbReference type="EC" id="2.7.7.7"/>
    </reaction>
</comment>
<dbReference type="SUPFAM" id="SSF48019">
    <property type="entry name" value="post-AAA+ oligomerization domain-like"/>
    <property type="match status" value="1"/>
</dbReference>